<dbReference type="PANTHER" id="PTHR12526">
    <property type="entry name" value="GLYCOSYLTRANSFERASE"/>
    <property type="match status" value="1"/>
</dbReference>
<keyword evidence="4" id="KW-1185">Reference proteome</keyword>
<name>A0A135IDF6_9GAMM</name>
<dbReference type="GO" id="GO:0016757">
    <property type="term" value="F:glycosyltransferase activity"/>
    <property type="evidence" value="ECO:0007669"/>
    <property type="project" value="InterPro"/>
</dbReference>
<evidence type="ECO:0000259" key="1">
    <source>
        <dbReference type="Pfam" id="PF00534"/>
    </source>
</evidence>
<dbReference type="SUPFAM" id="SSF53756">
    <property type="entry name" value="UDP-Glycosyltransferase/glycogen phosphorylase"/>
    <property type="match status" value="1"/>
</dbReference>
<dbReference type="PANTHER" id="PTHR12526:SF630">
    <property type="entry name" value="GLYCOSYLTRANSFERASE"/>
    <property type="match status" value="1"/>
</dbReference>
<organism evidence="3 4">
    <name type="scientific">Enterovibrio coralii</name>
    <dbReference type="NCBI Taxonomy" id="294935"/>
    <lineage>
        <taxon>Bacteria</taxon>
        <taxon>Pseudomonadati</taxon>
        <taxon>Pseudomonadota</taxon>
        <taxon>Gammaproteobacteria</taxon>
        <taxon>Vibrionales</taxon>
        <taxon>Vibrionaceae</taxon>
        <taxon>Enterovibrio</taxon>
    </lineage>
</organism>
<proteinExistence type="predicted"/>
<sequence length="359" mass="39473">MKTIVQVLQHLKPGGLEVMALNLLMFSSHKRSMKIVSLEGTAEEAMEKWPRLKPFADQLIFLNKQPGFKPALIKQLADLFKELDADVVHTHHIGPYFYAGLGARLAGIQMIHTEHDAWHYSNKSHKTLHKIVSSVSKPTVVADADVVAKSLGTLPRMNNVQVIKNGVDIYTFVPGDKDSAREQLKLPKHCKLIGSSGRLEEVKGHCVLIDAMTHLPSSTHLVIAGSGSLEEQLKTQVRQLDLESRVHFLGYVEDMPTFYQALDVFCLPSFNEGFPLAPLEAQACGIPSAVTNVGGAVETLCPDTGAIMKAGDAKDMAEKIVPLLFERRQVSPREHVRASADIRNMAKAYDVLAEGQAND</sequence>
<dbReference type="InterPro" id="IPR001296">
    <property type="entry name" value="Glyco_trans_1"/>
</dbReference>
<dbReference type="InterPro" id="IPR028098">
    <property type="entry name" value="Glyco_trans_4-like_N"/>
</dbReference>
<keyword evidence="3" id="KW-0808">Transferase</keyword>
<reference evidence="3 4" key="1">
    <citation type="submission" date="2015-11" db="EMBL/GenBank/DDBJ databases">
        <title>Genomic Taxonomy of the Vibrionaceae.</title>
        <authorList>
            <person name="Gomez-Gil B."/>
            <person name="Enciso-Ibarra J."/>
        </authorList>
    </citation>
    <scope>NUCLEOTIDE SEQUENCE [LARGE SCALE GENOMIC DNA]</scope>
    <source>
        <strain evidence="3 4">CAIM 912</strain>
    </source>
</reference>
<accession>A0A135IDF6</accession>
<dbReference type="Pfam" id="PF00534">
    <property type="entry name" value="Glycos_transf_1"/>
    <property type="match status" value="1"/>
</dbReference>
<dbReference type="Gene3D" id="3.40.50.2000">
    <property type="entry name" value="Glycogen Phosphorylase B"/>
    <property type="match status" value="2"/>
</dbReference>
<protein>
    <submittedName>
        <fullName evidence="3">Glycosyl transferase</fullName>
    </submittedName>
</protein>
<dbReference type="EMBL" id="LNTY01000004">
    <property type="protein sequence ID" value="KXF83506.1"/>
    <property type="molecule type" value="Genomic_DNA"/>
</dbReference>
<feature type="domain" description="Glycosyltransferase subfamily 4-like N-terminal" evidence="2">
    <location>
        <begin position="14"/>
        <end position="169"/>
    </location>
</feature>
<evidence type="ECO:0000259" key="2">
    <source>
        <dbReference type="Pfam" id="PF13439"/>
    </source>
</evidence>
<evidence type="ECO:0000313" key="4">
    <source>
        <dbReference type="Proteomes" id="UP000070529"/>
    </source>
</evidence>
<evidence type="ECO:0000313" key="3">
    <source>
        <dbReference type="EMBL" id="KXF83506.1"/>
    </source>
</evidence>
<dbReference type="RefSeq" id="WP_067409781.1">
    <property type="nucleotide sequence ID" value="NZ_LNTY01000004.1"/>
</dbReference>
<gene>
    <name evidence="3" type="ORF">ATN88_16675</name>
</gene>
<dbReference type="GO" id="GO:1901135">
    <property type="term" value="P:carbohydrate derivative metabolic process"/>
    <property type="evidence" value="ECO:0007669"/>
    <property type="project" value="UniProtKB-ARBA"/>
</dbReference>
<dbReference type="AlphaFoldDB" id="A0A135IDF6"/>
<dbReference type="STRING" id="294935.ATN88_16675"/>
<comment type="caution">
    <text evidence="3">The sequence shown here is derived from an EMBL/GenBank/DDBJ whole genome shotgun (WGS) entry which is preliminary data.</text>
</comment>
<dbReference type="Proteomes" id="UP000070529">
    <property type="component" value="Unassembled WGS sequence"/>
</dbReference>
<dbReference type="Pfam" id="PF13439">
    <property type="entry name" value="Glyco_transf_4"/>
    <property type="match status" value="1"/>
</dbReference>
<feature type="domain" description="Glycosyl transferase family 1" evidence="1">
    <location>
        <begin position="176"/>
        <end position="324"/>
    </location>
</feature>